<comment type="caution">
    <text evidence="1">The sequence shown here is derived from an EMBL/GenBank/DDBJ whole genome shotgun (WGS) entry which is preliminary data.</text>
</comment>
<evidence type="ECO:0000313" key="1">
    <source>
        <dbReference type="EMBL" id="CAD8148201.1"/>
    </source>
</evidence>
<dbReference type="AlphaFoldDB" id="A0A8S1T377"/>
<proteinExistence type="predicted"/>
<evidence type="ECO:0000313" key="2">
    <source>
        <dbReference type="Proteomes" id="UP000683925"/>
    </source>
</evidence>
<protein>
    <submittedName>
        <fullName evidence="1">Uncharacterized protein</fullName>
    </submittedName>
</protein>
<gene>
    <name evidence="1" type="ORF">POCTA_138.1.T0200409</name>
</gene>
<name>A0A8S1T377_PAROT</name>
<keyword evidence="2" id="KW-1185">Reference proteome</keyword>
<organism evidence="1 2">
    <name type="scientific">Paramecium octaurelia</name>
    <dbReference type="NCBI Taxonomy" id="43137"/>
    <lineage>
        <taxon>Eukaryota</taxon>
        <taxon>Sar</taxon>
        <taxon>Alveolata</taxon>
        <taxon>Ciliophora</taxon>
        <taxon>Intramacronucleata</taxon>
        <taxon>Oligohymenophorea</taxon>
        <taxon>Peniculida</taxon>
        <taxon>Parameciidae</taxon>
        <taxon>Paramecium</taxon>
    </lineage>
</organism>
<dbReference type="EMBL" id="CAJJDP010000020">
    <property type="protein sequence ID" value="CAD8148201.1"/>
    <property type="molecule type" value="Genomic_DNA"/>
</dbReference>
<accession>A0A8S1T377</accession>
<sequence length="42" mass="4981">MCTLGCYLQKISEDYILVTQPINNIIYYISDDRSIMRRVPIK</sequence>
<reference evidence="1" key="1">
    <citation type="submission" date="2021-01" db="EMBL/GenBank/DDBJ databases">
        <authorList>
            <consortium name="Genoscope - CEA"/>
            <person name="William W."/>
        </authorList>
    </citation>
    <scope>NUCLEOTIDE SEQUENCE</scope>
</reference>
<dbReference type="Proteomes" id="UP000683925">
    <property type="component" value="Unassembled WGS sequence"/>
</dbReference>